<organism evidence="1 2">
    <name type="scientific">Mycetomoellerius zeteki</name>
    <dbReference type="NCBI Taxonomy" id="64791"/>
    <lineage>
        <taxon>Eukaryota</taxon>
        <taxon>Metazoa</taxon>
        <taxon>Ecdysozoa</taxon>
        <taxon>Arthropoda</taxon>
        <taxon>Hexapoda</taxon>
        <taxon>Insecta</taxon>
        <taxon>Pterygota</taxon>
        <taxon>Neoptera</taxon>
        <taxon>Endopterygota</taxon>
        <taxon>Hymenoptera</taxon>
        <taxon>Apocrita</taxon>
        <taxon>Aculeata</taxon>
        <taxon>Formicoidea</taxon>
        <taxon>Formicidae</taxon>
        <taxon>Myrmicinae</taxon>
        <taxon>Mycetomoellerius</taxon>
    </lineage>
</organism>
<accession>A0A151XH39</accession>
<dbReference type="EMBL" id="KQ982138">
    <property type="protein sequence ID" value="KYQ59635.1"/>
    <property type="molecule type" value="Genomic_DNA"/>
</dbReference>
<reference evidence="1 2" key="1">
    <citation type="submission" date="2015-09" db="EMBL/GenBank/DDBJ databases">
        <title>Trachymyrmex zeteki WGS genome.</title>
        <authorList>
            <person name="Nygaard S."/>
            <person name="Hu H."/>
            <person name="Boomsma J."/>
            <person name="Zhang G."/>
        </authorList>
    </citation>
    <scope>NUCLEOTIDE SEQUENCE [LARGE SCALE GENOMIC DNA]</scope>
    <source>
        <strain evidence="1">Tzet28-1</strain>
        <tissue evidence="1">Whole body</tissue>
    </source>
</reference>
<name>A0A151XH39_9HYME</name>
<protein>
    <submittedName>
        <fullName evidence="1">Uncharacterized protein</fullName>
    </submittedName>
</protein>
<dbReference type="Proteomes" id="UP000075809">
    <property type="component" value="Unassembled WGS sequence"/>
</dbReference>
<gene>
    <name evidence="1" type="ORF">ALC60_01301</name>
</gene>
<keyword evidence="2" id="KW-1185">Reference proteome</keyword>
<proteinExistence type="predicted"/>
<dbReference type="AlphaFoldDB" id="A0A151XH39"/>
<evidence type="ECO:0000313" key="1">
    <source>
        <dbReference type="EMBL" id="KYQ59635.1"/>
    </source>
</evidence>
<evidence type="ECO:0000313" key="2">
    <source>
        <dbReference type="Proteomes" id="UP000075809"/>
    </source>
</evidence>
<sequence>MTSWHCHRIVEICSKVLADVQATGAICRVVLTWHLNASPNRVFFRLVFPRILIPVTPVDMFHLDVLDSITHVCTCIHIFDTYTLDGKSAGRSHVPSLKPKS</sequence>